<name>A0ABT6ZGP0_9MICO</name>
<organism evidence="2 3">
    <name type="scientific">Microbacterium dauci</name>
    <dbReference type="NCBI Taxonomy" id="3048008"/>
    <lineage>
        <taxon>Bacteria</taxon>
        <taxon>Bacillati</taxon>
        <taxon>Actinomycetota</taxon>
        <taxon>Actinomycetes</taxon>
        <taxon>Micrococcales</taxon>
        <taxon>Microbacteriaceae</taxon>
        <taxon>Microbacterium</taxon>
    </lineage>
</organism>
<protein>
    <submittedName>
        <fullName evidence="2">Helix-turn-helix domain-containing protein</fullName>
    </submittedName>
</protein>
<dbReference type="Proteomes" id="UP001321481">
    <property type="component" value="Unassembled WGS sequence"/>
</dbReference>
<accession>A0ABT6ZGP0</accession>
<sequence>MSFEAAAIAMHHSRAKGTTLVILLGIANHSGDGGAWPAVTTLAKYGRCSRSQVQRAIADLEKLGEVRRHVQAGGDERFASHERPNRYDFLLKCPPDCDRSSQHRTRASQQHILDLDPEQLDGLDEGEGAAPMRPGQTPSHPCGPVASTRPGGAAPMRPKPVLPTTTHLPETKPSDRARALTLVWSDDRCPANWKTQQHEMSAAGKCSHCHEKPERANEQGEIA</sequence>
<evidence type="ECO:0000313" key="2">
    <source>
        <dbReference type="EMBL" id="MDJ1115331.1"/>
    </source>
</evidence>
<feature type="compositionally biased region" description="Basic and acidic residues" evidence="1">
    <location>
        <begin position="208"/>
        <end position="223"/>
    </location>
</feature>
<evidence type="ECO:0000313" key="3">
    <source>
        <dbReference type="Proteomes" id="UP001321481"/>
    </source>
</evidence>
<reference evidence="2 3" key="1">
    <citation type="submission" date="2023-05" db="EMBL/GenBank/DDBJ databases">
        <title>Microbacterium dauci sp.nov., Isolated from Carrot Rhizosphere Soil.</title>
        <authorList>
            <person name="Xiao Z."/>
            <person name="Zheng J."/>
        </authorList>
    </citation>
    <scope>NUCLEOTIDE SEQUENCE [LARGE SCALE GENOMIC DNA]</scope>
    <source>
        <strain evidence="2 3">LX3-4</strain>
    </source>
</reference>
<gene>
    <name evidence="2" type="ORF">QNI14_12820</name>
</gene>
<feature type="region of interest" description="Disordered" evidence="1">
    <location>
        <begin position="201"/>
        <end position="223"/>
    </location>
</feature>
<dbReference type="Gene3D" id="1.10.10.10">
    <property type="entry name" value="Winged helix-like DNA-binding domain superfamily/Winged helix DNA-binding domain"/>
    <property type="match status" value="1"/>
</dbReference>
<feature type="compositionally biased region" description="Acidic residues" evidence="1">
    <location>
        <begin position="115"/>
        <end position="127"/>
    </location>
</feature>
<evidence type="ECO:0000256" key="1">
    <source>
        <dbReference type="SAM" id="MobiDB-lite"/>
    </source>
</evidence>
<keyword evidence="3" id="KW-1185">Reference proteome</keyword>
<dbReference type="EMBL" id="JASJND010000007">
    <property type="protein sequence ID" value="MDJ1115331.1"/>
    <property type="molecule type" value="Genomic_DNA"/>
</dbReference>
<dbReference type="InterPro" id="IPR036388">
    <property type="entry name" value="WH-like_DNA-bd_sf"/>
</dbReference>
<comment type="caution">
    <text evidence="2">The sequence shown here is derived from an EMBL/GenBank/DDBJ whole genome shotgun (WGS) entry which is preliminary data.</text>
</comment>
<proteinExistence type="predicted"/>
<dbReference type="Pfam" id="PF13730">
    <property type="entry name" value="HTH_36"/>
    <property type="match status" value="1"/>
</dbReference>
<feature type="region of interest" description="Disordered" evidence="1">
    <location>
        <begin position="98"/>
        <end position="176"/>
    </location>
</feature>